<dbReference type="GO" id="GO:0016020">
    <property type="term" value="C:membrane"/>
    <property type="evidence" value="ECO:0007669"/>
    <property type="project" value="TreeGrafter"/>
</dbReference>
<gene>
    <name evidence="4" type="primary">infC</name>
    <name evidence="10" type="ORF">BKA03_001850</name>
</gene>
<feature type="domain" description="Translation initiation factor 3 N-terminal" evidence="9">
    <location>
        <begin position="37"/>
        <end position="106"/>
    </location>
</feature>
<evidence type="ECO:0000256" key="4">
    <source>
        <dbReference type="HAMAP-Rule" id="MF_00080"/>
    </source>
</evidence>
<dbReference type="InterPro" id="IPR019814">
    <property type="entry name" value="Translation_initiation_fac_3_N"/>
</dbReference>
<name>A0A7Z0CHQ8_9MICO</name>
<dbReference type="NCBIfam" id="TIGR00168">
    <property type="entry name" value="infC"/>
    <property type="match status" value="1"/>
</dbReference>
<keyword evidence="6" id="KW-0175">Coiled coil</keyword>
<evidence type="ECO:0000256" key="7">
    <source>
        <dbReference type="SAM" id="MobiDB-lite"/>
    </source>
</evidence>
<feature type="compositionally biased region" description="Pro residues" evidence="7">
    <location>
        <begin position="354"/>
        <end position="369"/>
    </location>
</feature>
<organism evidence="10 11">
    <name type="scientific">Demequina lutea</name>
    <dbReference type="NCBI Taxonomy" id="431489"/>
    <lineage>
        <taxon>Bacteria</taxon>
        <taxon>Bacillati</taxon>
        <taxon>Actinomycetota</taxon>
        <taxon>Actinomycetes</taxon>
        <taxon>Micrococcales</taxon>
        <taxon>Demequinaceae</taxon>
        <taxon>Demequina</taxon>
    </lineage>
</organism>
<dbReference type="HAMAP" id="MF_00080">
    <property type="entry name" value="IF_3"/>
    <property type="match status" value="1"/>
</dbReference>
<dbReference type="Pfam" id="PF00707">
    <property type="entry name" value="IF3_C"/>
    <property type="match status" value="1"/>
</dbReference>
<dbReference type="GO" id="GO:0032790">
    <property type="term" value="P:ribosome disassembly"/>
    <property type="evidence" value="ECO:0007669"/>
    <property type="project" value="TreeGrafter"/>
</dbReference>
<dbReference type="GO" id="GO:0043022">
    <property type="term" value="F:ribosome binding"/>
    <property type="evidence" value="ECO:0007669"/>
    <property type="project" value="UniProtKB-ARBA"/>
</dbReference>
<dbReference type="FunFam" id="3.10.20.80:FF:000001">
    <property type="entry name" value="Translation initiation factor IF-3"/>
    <property type="match status" value="1"/>
</dbReference>
<feature type="domain" description="Translation initiation factor 3 C-terminal" evidence="8">
    <location>
        <begin position="113"/>
        <end position="197"/>
    </location>
</feature>
<protein>
    <recommendedName>
        <fullName evidence="4 5">Translation initiation factor IF-3</fullName>
    </recommendedName>
</protein>
<evidence type="ECO:0000256" key="5">
    <source>
        <dbReference type="NCBIfam" id="TIGR00168"/>
    </source>
</evidence>
<evidence type="ECO:0000259" key="8">
    <source>
        <dbReference type="Pfam" id="PF00707"/>
    </source>
</evidence>
<accession>A0A7Z0CHQ8</accession>
<dbReference type="AlphaFoldDB" id="A0A7Z0CHQ8"/>
<dbReference type="InterPro" id="IPR036787">
    <property type="entry name" value="T_IF-3_N_sf"/>
</dbReference>
<feature type="region of interest" description="Disordered" evidence="7">
    <location>
        <begin position="346"/>
        <end position="384"/>
    </location>
</feature>
<comment type="caution">
    <text evidence="10">The sequence shown here is derived from an EMBL/GenBank/DDBJ whole genome shotgun (WGS) entry which is preliminary data.</text>
</comment>
<dbReference type="RefSeq" id="WP_083972116.1">
    <property type="nucleotide sequence ID" value="NZ_BBRC01000021.1"/>
</dbReference>
<dbReference type="Gene3D" id="3.30.110.10">
    <property type="entry name" value="Translation initiation factor 3 (IF-3), C-terminal domain"/>
    <property type="match status" value="1"/>
</dbReference>
<dbReference type="GO" id="GO:0005829">
    <property type="term" value="C:cytosol"/>
    <property type="evidence" value="ECO:0007669"/>
    <property type="project" value="TreeGrafter"/>
</dbReference>
<feature type="compositionally biased region" description="Basic and acidic residues" evidence="7">
    <location>
        <begin position="204"/>
        <end position="228"/>
    </location>
</feature>
<dbReference type="Pfam" id="PF05198">
    <property type="entry name" value="IF3_N"/>
    <property type="match status" value="1"/>
</dbReference>
<dbReference type="FunFam" id="3.30.110.10:FF:000001">
    <property type="entry name" value="Translation initiation factor IF-3"/>
    <property type="match status" value="1"/>
</dbReference>
<comment type="subunit">
    <text evidence="4">Monomer.</text>
</comment>
<dbReference type="EMBL" id="JACBZO010000001">
    <property type="protein sequence ID" value="NYI41731.1"/>
    <property type="molecule type" value="Genomic_DNA"/>
</dbReference>
<dbReference type="OrthoDB" id="9806014at2"/>
<evidence type="ECO:0000256" key="1">
    <source>
        <dbReference type="ARBA" id="ARBA00005439"/>
    </source>
</evidence>
<evidence type="ECO:0000256" key="6">
    <source>
        <dbReference type="SAM" id="Coils"/>
    </source>
</evidence>
<dbReference type="Proteomes" id="UP000547973">
    <property type="component" value="Unassembled WGS sequence"/>
</dbReference>
<dbReference type="SUPFAM" id="SSF55200">
    <property type="entry name" value="Translation initiation factor IF3, C-terminal domain"/>
    <property type="match status" value="1"/>
</dbReference>
<dbReference type="Gene3D" id="3.10.20.80">
    <property type="entry name" value="Translation initiation factor 3 (IF-3), N-terminal domain"/>
    <property type="match status" value="1"/>
</dbReference>
<evidence type="ECO:0000256" key="3">
    <source>
        <dbReference type="ARBA" id="ARBA00022917"/>
    </source>
</evidence>
<comment type="similarity">
    <text evidence="1 4">Belongs to the IF-3 family.</text>
</comment>
<evidence type="ECO:0000256" key="2">
    <source>
        <dbReference type="ARBA" id="ARBA00022540"/>
    </source>
</evidence>
<keyword evidence="11" id="KW-1185">Reference proteome</keyword>
<feature type="region of interest" description="Disordered" evidence="7">
    <location>
        <begin position="204"/>
        <end position="238"/>
    </location>
</feature>
<evidence type="ECO:0000313" key="11">
    <source>
        <dbReference type="Proteomes" id="UP000547973"/>
    </source>
</evidence>
<sequence length="384" mass="41645">MRLLVPGWPLRVIGRGLFLCPGTFSTTKERIINEPRINERIRVPEVRLVGPQGEQVGIVRIEDALRLAQESDLDLVEVAANSRPPVVKLMDYGKFKYEAAVKAREARRNQANTEIKEMRFRLKIDEHDYETKKGHVIRFLKGGDKVKVTIMFRGREQSRPEMGRRLLLKLAEQVTEFAIVENMPSQEGRNMSLVLGPVKKKAEAKEEQRKAREAKKTADDAARIEREGGVAPEAAAPVKKRPTKVDEVAADAAAAEAFEVEVAAAEEAKAAAVEAEAVEAEVVEAEAVEAEAVEAEVAPVVESEAEAVEAEVAPVVESEPEAAPVVEAEVAAAEVVEAEVVEVKKAAPAKKPVPKPVPKAAPKPAPKPASKPVSKPASKADTEA</sequence>
<dbReference type="InterPro" id="IPR001288">
    <property type="entry name" value="Translation_initiation_fac_3"/>
</dbReference>
<keyword evidence="2 4" id="KW-0396">Initiation factor</keyword>
<proteinExistence type="inferred from homology"/>
<dbReference type="SUPFAM" id="SSF54364">
    <property type="entry name" value="Translation initiation factor IF3, N-terminal domain"/>
    <property type="match status" value="1"/>
</dbReference>
<dbReference type="InterPro" id="IPR036788">
    <property type="entry name" value="T_IF-3_C_sf"/>
</dbReference>
<dbReference type="PANTHER" id="PTHR10938">
    <property type="entry name" value="TRANSLATION INITIATION FACTOR IF-3"/>
    <property type="match status" value="1"/>
</dbReference>
<dbReference type="GO" id="GO:0003743">
    <property type="term" value="F:translation initiation factor activity"/>
    <property type="evidence" value="ECO:0007669"/>
    <property type="project" value="UniProtKB-UniRule"/>
</dbReference>
<dbReference type="InterPro" id="IPR019815">
    <property type="entry name" value="Translation_initiation_fac_3_C"/>
</dbReference>
<evidence type="ECO:0000259" key="9">
    <source>
        <dbReference type="Pfam" id="PF05198"/>
    </source>
</evidence>
<comment type="function">
    <text evidence="4">IF-3 binds to the 30S ribosomal subunit and shifts the equilibrium between 70S ribosomes and their 50S and 30S subunits in favor of the free subunits, thus enhancing the availability of 30S subunits on which protein synthesis initiation begins.</text>
</comment>
<keyword evidence="4" id="KW-0963">Cytoplasm</keyword>
<feature type="coiled-coil region" evidence="6">
    <location>
        <begin position="255"/>
        <end position="288"/>
    </location>
</feature>
<evidence type="ECO:0000313" key="10">
    <source>
        <dbReference type="EMBL" id="NYI41731.1"/>
    </source>
</evidence>
<keyword evidence="3 4" id="KW-0648">Protein biosynthesis</keyword>
<comment type="subcellular location">
    <subcellularLocation>
        <location evidence="4">Cytoplasm</location>
    </subcellularLocation>
</comment>
<dbReference type="PANTHER" id="PTHR10938:SF0">
    <property type="entry name" value="TRANSLATION INITIATION FACTOR IF-3, MITOCHONDRIAL"/>
    <property type="match status" value="1"/>
</dbReference>
<reference evidence="10 11" key="1">
    <citation type="submission" date="2020-07" db="EMBL/GenBank/DDBJ databases">
        <title>Sequencing the genomes of 1000 actinobacteria strains.</title>
        <authorList>
            <person name="Klenk H.-P."/>
        </authorList>
    </citation>
    <scope>NUCLEOTIDE SEQUENCE [LARGE SCALE GENOMIC DNA]</scope>
    <source>
        <strain evidence="10 11">DSM 19970</strain>
    </source>
</reference>